<reference evidence="2 3" key="1">
    <citation type="submission" date="2019-10" db="EMBL/GenBank/DDBJ databases">
        <title>Assembly and Annotation for the nematode Trichostrongylus colubriformis.</title>
        <authorList>
            <person name="Martin J."/>
        </authorList>
    </citation>
    <scope>NUCLEOTIDE SEQUENCE [LARGE SCALE GENOMIC DNA]</scope>
    <source>
        <strain evidence="2">G859</strain>
        <tissue evidence="2">Whole worm</tissue>
    </source>
</reference>
<keyword evidence="3" id="KW-1185">Reference proteome</keyword>
<sequence>MDSSCKSLLAVVVFVQFCFILWIHSWLMRNTGDEAVEKKYVALHLNDGRMGNQLFHMINGYAIARTIGRIHYLPYEDRFRDLVVQRLKQLERVFPAIKRTYVIDKSETNRTLVKFANKSCCVYDDPKRLLNYDDKYLLLDFAWVQNPRYFEGMIEEVREILEFSPSVVSEGNHLLDMLKLNSSSLGNSHGISFWDRPQQSTLCIHIRRTDFLERNISTNMMDTVVAANDIARGMVSFYLKGTFHDGLFGGGVLH</sequence>
<evidence type="ECO:0000313" key="3">
    <source>
        <dbReference type="Proteomes" id="UP001331761"/>
    </source>
</evidence>
<dbReference type="EMBL" id="WIXE01023786">
    <property type="protein sequence ID" value="KAK5966179.1"/>
    <property type="molecule type" value="Genomic_DNA"/>
</dbReference>
<protein>
    <submittedName>
        <fullName evidence="2">Uncharacterized protein</fullName>
    </submittedName>
</protein>
<keyword evidence="1" id="KW-0472">Membrane</keyword>
<dbReference type="InterPro" id="IPR052501">
    <property type="entry name" value="Alpha-1-2_FucT"/>
</dbReference>
<dbReference type="PANTHER" id="PTHR22898:SF3">
    <property type="entry name" value="ALPHA-1,2-FUCOSYLTRANSFERASE-RELATED"/>
    <property type="match status" value="1"/>
</dbReference>
<gene>
    <name evidence="2" type="ORF">GCK32_017254</name>
</gene>
<proteinExistence type="predicted"/>
<dbReference type="Proteomes" id="UP001331761">
    <property type="component" value="Unassembled WGS sequence"/>
</dbReference>
<comment type="caution">
    <text evidence="2">The sequence shown here is derived from an EMBL/GenBank/DDBJ whole genome shotgun (WGS) entry which is preliminary data.</text>
</comment>
<keyword evidence="1" id="KW-1133">Transmembrane helix</keyword>
<evidence type="ECO:0000313" key="2">
    <source>
        <dbReference type="EMBL" id="KAK5966179.1"/>
    </source>
</evidence>
<name>A0AAN8I9T6_TRICO</name>
<feature type="transmembrane region" description="Helical" evidence="1">
    <location>
        <begin position="7"/>
        <end position="27"/>
    </location>
</feature>
<organism evidence="2 3">
    <name type="scientific">Trichostrongylus colubriformis</name>
    <name type="common">Black scour worm</name>
    <dbReference type="NCBI Taxonomy" id="6319"/>
    <lineage>
        <taxon>Eukaryota</taxon>
        <taxon>Metazoa</taxon>
        <taxon>Ecdysozoa</taxon>
        <taxon>Nematoda</taxon>
        <taxon>Chromadorea</taxon>
        <taxon>Rhabditida</taxon>
        <taxon>Rhabditina</taxon>
        <taxon>Rhabditomorpha</taxon>
        <taxon>Strongyloidea</taxon>
        <taxon>Trichostrongylidae</taxon>
        <taxon>Trichostrongylus</taxon>
    </lineage>
</organism>
<dbReference type="PANTHER" id="PTHR22898">
    <property type="entry name" value="UNCHARACTERIZED GLYCOSOL TRANSFERASE-RELATED"/>
    <property type="match status" value="1"/>
</dbReference>
<keyword evidence="1" id="KW-0812">Transmembrane</keyword>
<dbReference type="AlphaFoldDB" id="A0AAN8I9T6"/>
<evidence type="ECO:0000256" key="1">
    <source>
        <dbReference type="SAM" id="Phobius"/>
    </source>
</evidence>
<accession>A0AAN8I9T6</accession>